<protein>
    <submittedName>
        <fullName evidence="3">Group II intron reverse transcriptase/maturase</fullName>
        <ecNumber evidence="3">2.7.7.49</ecNumber>
    </submittedName>
</protein>
<dbReference type="GO" id="GO:0003964">
    <property type="term" value="F:RNA-directed DNA polymerase activity"/>
    <property type="evidence" value="ECO:0007669"/>
    <property type="project" value="UniProtKB-KW"/>
</dbReference>
<organism evidence="3 4">
    <name type="scientific">Trichocoleus desertorum GB2-A4</name>
    <dbReference type="NCBI Taxonomy" id="2933944"/>
    <lineage>
        <taxon>Bacteria</taxon>
        <taxon>Bacillati</taxon>
        <taxon>Cyanobacteriota</taxon>
        <taxon>Cyanophyceae</taxon>
        <taxon>Leptolyngbyales</taxon>
        <taxon>Trichocoleusaceae</taxon>
        <taxon>Trichocoleus</taxon>
    </lineage>
</organism>
<evidence type="ECO:0000313" key="4">
    <source>
        <dbReference type="Proteomes" id="UP001464891"/>
    </source>
</evidence>
<feature type="region of interest" description="Disordered" evidence="1">
    <location>
        <begin position="1"/>
        <end position="22"/>
    </location>
</feature>
<dbReference type="CDD" id="cd01651">
    <property type="entry name" value="RT_G2_intron"/>
    <property type="match status" value="1"/>
</dbReference>
<dbReference type="EC" id="2.7.7.49" evidence="3"/>
<dbReference type="Pfam" id="PF00078">
    <property type="entry name" value="RVT_1"/>
    <property type="match status" value="1"/>
</dbReference>
<keyword evidence="3" id="KW-0548">Nucleotidyltransferase</keyword>
<dbReference type="NCBIfam" id="TIGR04416">
    <property type="entry name" value="group_II_RT_mat"/>
    <property type="match status" value="1"/>
</dbReference>
<keyword evidence="3" id="KW-0695">RNA-directed DNA polymerase</keyword>
<proteinExistence type="predicted"/>
<dbReference type="PANTHER" id="PTHR34047">
    <property type="entry name" value="NUCLEAR INTRON MATURASE 1, MITOCHONDRIAL-RELATED"/>
    <property type="match status" value="1"/>
</dbReference>
<dbReference type="InterPro" id="IPR043502">
    <property type="entry name" value="DNA/RNA_pol_sf"/>
</dbReference>
<feature type="compositionally biased region" description="Polar residues" evidence="1">
    <location>
        <begin position="1"/>
        <end position="13"/>
    </location>
</feature>
<reference evidence="3 4" key="1">
    <citation type="submission" date="2022-04" db="EMBL/GenBank/DDBJ databases">
        <title>Positive selection, recombination, and allopatry shape intraspecific diversity of widespread and dominant cyanobacteria.</title>
        <authorList>
            <person name="Wei J."/>
            <person name="Shu W."/>
            <person name="Hu C."/>
        </authorList>
    </citation>
    <scope>NUCLEOTIDE SEQUENCE [LARGE SCALE GENOMIC DNA]</scope>
    <source>
        <strain evidence="3 4">GB2-A4</strain>
    </source>
</reference>
<dbReference type="RefSeq" id="WP_199299365.1">
    <property type="nucleotide sequence ID" value="NZ_JAMPKM010000023.1"/>
</dbReference>
<feature type="domain" description="Reverse transcriptase" evidence="2">
    <location>
        <begin position="92"/>
        <end position="319"/>
    </location>
</feature>
<dbReference type="PANTHER" id="PTHR34047:SF8">
    <property type="entry name" value="PROTEIN YKFC"/>
    <property type="match status" value="1"/>
</dbReference>
<evidence type="ECO:0000313" key="3">
    <source>
        <dbReference type="EMBL" id="MEP0820261.1"/>
    </source>
</evidence>
<keyword evidence="4" id="KW-1185">Reference proteome</keyword>
<sequence length="458" mass="52553">MSNSKRQITSQGASPAFEQVKPGSNAGTADLLIAGQPSQSPMFDAALMEEICQRSNLLPALKRVMQNQGAPGVDGMTVEELPNYLKAHWLDIKERLLHGVYRPQPVRKVAIPKLNGMGVRQLCIPTVLDRLIQQATLQVLQAKWDRSFSEHSYGFRPRRSAHQAVAQAQSYLKAGYEWVVDLDLEKFFDRVNHDRLLSVLAQRISDARVLQLIRAYLKAGVLENGLVSPRHEGAAQGGPLSPFLSNVVLDELDKELERRGHQFVRYGDDCNIYVCSQRAGERVMASISRFITHRLKLKINQSKSAVARPHERKFLGFSFTASGGLHRRKVANEAIRRFKQRVRQLTRRTRSVNWQERIAELSQYLRGWKAYFEFAETIRQFKDLDSWIRRRLRCALWKQWKTYRRRKRELIALGVPPLLAHTTAWSNKGPWRICHTPGVQLALSNDYFNRQGLPKLND</sequence>
<dbReference type="InterPro" id="IPR030931">
    <property type="entry name" value="Group_II_RT_mat"/>
</dbReference>
<accession>A0ABV0JER3</accession>
<evidence type="ECO:0000256" key="1">
    <source>
        <dbReference type="SAM" id="MobiDB-lite"/>
    </source>
</evidence>
<dbReference type="InterPro" id="IPR051083">
    <property type="entry name" value="GrpII_Intron_Splice-Mob/Def"/>
</dbReference>
<gene>
    <name evidence="3" type="primary">ltrA</name>
    <name evidence="3" type="ORF">NC998_24490</name>
</gene>
<comment type="caution">
    <text evidence="3">The sequence shown here is derived from an EMBL/GenBank/DDBJ whole genome shotgun (WGS) entry which is preliminary data.</text>
</comment>
<name>A0ABV0JER3_9CYAN</name>
<dbReference type="InterPro" id="IPR000477">
    <property type="entry name" value="RT_dom"/>
</dbReference>
<dbReference type="SUPFAM" id="SSF56672">
    <property type="entry name" value="DNA/RNA polymerases"/>
    <property type="match status" value="1"/>
</dbReference>
<dbReference type="InterPro" id="IPR013597">
    <property type="entry name" value="Mat_intron_G2"/>
</dbReference>
<evidence type="ECO:0000259" key="2">
    <source>
        <dbReference type="PROSITE" id="PS50878"/>
    </source>
</evidence>
<dbReference type="PROSITE" id="PS50878">
    <property type="entry name" value="RT_POL"/>
    <property type="match status" value="1"/>
</dbReference>
<dbReference type="Pfam" id="PF08388">
    <property type="entry name" value="GIIM"/>
    <property type="match status" value="1"/>
</dbReference>
<dbReference type="EMBL" id="JAMPKM010000023">
    <property type="protein sequence ID" value="MEP0820261.1"/>
    <property type="molecule type" value="Genomic_DNA"/>
</dbReference>
<dbReference type="Proteomes" id="UP001464891">
    <property type="component" value="Unassembled WGS sequence"/>
</dbReference>
<keyword evidence="3" id="KW-0808">Transferase</keyword>